<dbReference type="AlphaFoldDB" id="A0A1G5QU96"/>
<protein>
    <recommendedName>
        <fullName evidence="6">Exodeoxyribonuclease 7 small subunit</fullName>
        <ecNumber evidence="6">3.1.11.6</ecNumber>
    </recommendedName>
    <alternativeName>
        <fullName evidence="6">Exodeoxyribonuclease VII small subunit</fullName>
        <shortName evidence="6">Exonuclease VII small subunit</shortName>
    </alternativeName>
</protein>
<dbReference type="PANTHER" id="PTHR34137">
    <property type="entry name" value="EXODEOXYRIBONUCLEASE 7 SMALL SUBUNIT"/>
    <property type="match status" value="1"/>
</dbReference>
<dbReference type="NCBIfam" id="TIGR01280">
    <property type="entry name" value="xseB"/>
    <property type="match status" value="1"/>
</dbReference>
<proteinExistence type="inferred from homology"/>
<comment type="subcellular location">
    <subcellularLocation>
        <location evidence="6">Cytoplasm</location>
    </subcellularLocation>
</comment>
<evidence type="ECO:0000256" key="5">
    <source>
        <dbReference type="ARBA" id="ARBA00022839"/>
    </source>
</evidence>
<evidence type="ECO:0000313" key="9">
    <source>
        <dbReference type="Proteomes" id="UP000198767"/>
    </source>
</evidence>
<evidence type="ECO:0000256" key="7">
    <source>
        <dbReference type="SAM" id="Coils"/>
    </source>
</evidence>
<dbReference type="GO" id="GO:0009318">
    <property type="term" value="C:exodeoxyribonuclease VII complex"/>
    <property type="evidence" value="ECO:0007669"/>
    <property type="project" value="UniProtKB-UniRule"/>
</dbReference>
<name>A0A1G5QU96_9RHOB</name>
<keyword evidence="5 6" id="KW-0269">Exonuclease</keyword>
<keyword evidence="7" id="KW-0175">Coiled coil</keyword>
<evidence type="ECO:0000256" key="6">
    <source>
        <dbReference type="HAMAP-Rule" id="MF_00337"/>
    </source>
</evidence>
<organism evidence="8 9">
    <name type="scientific">Epibacterium ulvae</name>
    <dbReference type="NCBI Taxonomy" id="1156985"/>
    <lineage>
        <taxon>Bacteria</taxon>
        <taxon>Pseudomonadati</taxon>
        <taxon>Pseudomonadota</taxon>
        <taxon>Alphaproteobacteria</taxon>
        <taxon>Rhodobacterales</taxon>
        <taxon>Roseobacteraceae</taxon>
        <taxon>Epibacterium</taxon>
    </lineage>
</organism>
<dbReference type="NCBIfam" id="NF002139">
    <property type="entry name" value="PRK00977.1-3"/>
    <property type="match status" value="1"/>
</dbReference>
<comment type="function">
    <text evidence="6">Bidirectionally degrades single-stranded DNA into large acid-insoluble oligonucleotides, which are then degraded further into small acid-soluble oligonucleotides.</text>
</comment>
<reference evidence="8 9" key="1">
    <citation type="submission" date="2016-10" db="EMBL/GenBank/DDBJ databases">
        <authorList>
            <person name="de Groot N.N."/>
        </authorList>
    </citation>
    <scope>NUCLEOTIDE SEQUENCE [LARGE SCALE GENOMIC DNA]</scope>
    <source>
        <strain evidence="8 9">U95</strain>
    </source>
</reference>
<dbReference type="RefSeq" id="WP_090218835.1">
    <property type="nucleotide sequence ID" value="NZ_CANLDO010000015.1"/>
</dbReference>
<dbReference type="InterPro" id="IPR037004">
    <property type="entry name" value="Exonuc_VII_ssu_sf"/>
</dbReference>
<keyword evidence="2 6" id="KW-0963">Cytoplasm</keyword>
<dbReference type="InterPro" id="IPR003761">
    <property type="entry name" value="Exonuc_VII_S"/>
</dbReference>
<gene>
    <name evidence="6" type="primary">xseB</name>
    <name evidence="8" type="ORF">SAMN04488118_10634</name>
</gene>
<dbReference type="EC" id="3.1.11.6" evidence="6"/>
<dbReference type="EMBL" id="FMWG01000006">
    <property type="protein sequence ID" value="SCZ65454.1"/>
    <property type="molecule type" value="Genomic_DNA"/>
</dbReference>
<comment type="similarity">
    <text evidence="1 6">Belongs to the XseB family.</text>
</comment>
<dbReference type="GO" id="GO:0006308">
    <property type="term" value="P:DNA catabolic process"/>
    <property type="evidence" value="ECO:0007669"/>
    <property type="project" value="UniProtKB-UniRule"/>
</dbReference>
<keyword evidence="3 6" id="KW-0540">Nuclease</keyword>
<dbReference type="SUPFAM" id="SSF116842">
    <property type="entry name" value="XseB-like"/>
    <property type="match status" value="1"/>
</dbReference>
<dbReference type="Pfam" id="PF02609">
    <property type="entry name" value="Exonuc_VII_S"/>
    <property type="match status" value="1"/>
</dbReference>
<accession>A0A1G5QU96</accession>
<dbReference type="PANTHER" id="PTHR34137:SF1">
    <property type="entry name" value="EXODEOXYRIBONUCLEASE 7 SMALL SUBUNIT"/>
    <property type="match status" value="1"/>
</dbReference>
<dbReference type="Proteomes" id="UP000198767">
    <property type="component" value="Unassembled WGS sequence"/>
</dbReference>
<feature type="coiled-coil region" evidence="7">
    <location>
        <begin position="39"/>
        <end position="66"/>
    </location>
</feature>
<evidence type="ECO:0000256" key="3">
    <source>
        <dbReference type="ARBA" id="ARBA00022722"/>
    </source>
</evidence>
<sequence length="80" mass="8636">MSETPVEDLSFELAMRELETVVDQLERGDVALDASIALYERGAALKKRCEDELKRAEEKVAAITLDANGTARGTAPLDAG</sequence>
<dbReference type="HAMAP" id="MF_00337">
    <property type="entry name" value="Exonuc_7_S"/>
    <property type="match status" value="1"/>
</dbReference>
<evidence type="ECO:0000256" key="2">
    <source>
        <dbReference type="ARBA" id="ARBA00022490"/>
    </source>
</evidence>
<comment type="catalytic activity">
    <reaction evidence="6">
        <text>Exonucleolytic cleavage in either 5'- to 3'- or 3'- to 5'-direction to yield nucleoside 5'-phosphates.</text>
        <dbReference type="EC" id="3.1.11.6"/>
    </reaction>
</comment>
<dbReference type="OrthoDB" id="9808145at2"/>
<dbReference type="GO" id="GO:0008855">
    <property type="term" value="F:exodeoxyribonuclease VII activity"/>
    <property type="evidence" value="ECO:0007669"/>
    <property type="project" value="UniProtKB-UniRule"/>
</dbReference>
<keyword evidence="4 6" id="KW-0378">Hydrolase</keyword>
<evidence type="ECO:0000313" key="8">
    <source>
        <dbReference type="EMBL" id="SCZ65454.1"/>
    </source>
</evidence>
<comment type="subunit">
    <text evidence="6">Heterooligomer composed of large and small subunits.</text>
</comment>
<dbReference type="GO" id="GO:0005829">
    <property type="term" value="C:cytosol"/>
    <property type="evidence" value="ECO:0007669"/>
    <property type="project" value="TreeGrafter"/>
</dbReference>
<dbReference type="Gene3D" id="1.10.287.1040">
    <property type="entry name" value="Exonuclease VII, small subunit"/>
    <property type="match status" value="1"/>
</dbReference>
<dbReference type="STRING" id="1156985.SAMN04488118_10634"/>
<keyword evidence="9" id="KW-1185">Reference proteome</keyword>
<evidence type="ECO:0000256" key="1">
    <source>
        <dbReference type="ARBA" id="ARBA00009998"/>
    </source>
</evidence>
<evidence type="ECO:0000256" key="4">
    <source>
        <dbReference type="ARBA" id="ARBA00022801"/>
    </source>
</evidence>
<dbReference type="PIRSF" id="PIRSF006488">
    <property type="entry name" value="Exonuc_VII_S"/>
    <property type="match status" value="1"/>
</dbReference>